<dbReference type="Proteomes" id="UP000236740">
    <property type="component" value="Unassembled WGS sequence"/>
</dbReference>
<organism evidence="3 4">
    <name type="scientific">Halobellus limi</name>
    <dbReference type="NCBI Taxonomy" id="699433"/>
    <lineage>
        <taxon>Archaea</taxon>
        <taxon>Methanobacteriati</taxon>
        <taxon>Methanobacteriota</taxon>
        <taxon>Stenosarchaea group</taxon>
        <taxon>Halobacteria</taxon>
        <taxon>Halobacteriales</taxon>
        <taxon>Haloferacaceae</taxon>
        <taxon>Halobellus</taxon>
    </lineage>
</organism>
<dbReference type="Proteomes" id="UP000296733">
    <property type="component" value="Chromosome"/>
</dbReference>
<evidence type="ECO:0000256" key="1">
    <source>
        <dbReference type="SAM" id="MobiDB-lite"/>
    </source>
</evidence>
<dbReference type="EMBL" id="FNVN01000001">
    <property type="protein sequence ID" value="SEF55631.1"/>
    <property type="molecule type" value="Genomic_DNA"/>
</dbReference>
<proteinExistence type="predicted"/>
<gene>
    <name evidence="2" type="ORF">DV707_07130</name>
    <name evidence="3" type="ORF">SAMN04488133_0118</name>
</gene>
<evidence type="ECO:0000313" key="5">
    <source>
        <dbReference type="Proteomes" id="UP000296733"/>
    </source>
</evidence>
<sequence length="359" mass="39035">MNRRRYLAATGTALTTPLVGCLRSDSGATPTGETTDTTGSSTDTREPTSETPPEPDAADRSIDGLLHNETSEPRQFALTVTDSEGAVLVEEERTVGPTGTALVPRIGRPGTTRTFEVAVGDAAVSEELAFDVARTPERVDGYVGVRYAGPGDVAVDFTPVEYPHTEVLAADPRVDAPPHAIERPETPEDPGDGDGWNEEYLGDAMATTPSLDFTTLAHRGVARPPLRHRGWEENLYWVTLVADGATRDTLLDLDALDEPARQRLREVDFDDSIVVAVETGYGSGSVEHRWTRVEETQRGVRLHGYYTDPWIQTDDLTTRGSVVEVDRPAGELALARVSLTVSEDRRIHFNSTEGLVTVE</sequence>
<dbReference type="RefSeq" id="WP_103989945.1">
    <property type="nucleotide sequence ID" value="NZ_CP031311.1"/>
</dbReference>
<feature type="compositionally biased region" description="Low complexity" evidence="1">
    <location>
        <begin position="29"/>
        <end position="42"/>
    </location>
</feature>
<feature type="compositionally biased region" description="Acidic residues" evidence="1">
    <location>
        <begin position="187"/>
        <end position="196"/>
    </location>
</feature>
<evidence type="ECO:0000313" key="2">
    <source>
        <dbReference type="EMBL" id="QCC47453.1"/>
    </source>
</evidence>
<dbReference type="AlphaFoldDB" id="A0A1H5T0K7"/>
<dbReference type="OrthoDB" id="206283at2157"/>
<protein>
    <submittedName>
        <fullName evidence="3">Uncharacterized protein</fullName>
    </submittedName>
</protein>
<evidence type="ECO:0000313" key="3">
    <source>
        <dbReference type="EMBL" id="SEF55631.1"/>
    </source>
</evidence>
<reference evidence="3 4" key="1">
    <citation type="submission" date="2016-10" db="EMBL/GenBank/DDBJ databases">
        <authorList>
            <person name="de Groot N.N."/>
        </authorList>
    </citation>
    <scope>NUCLEOTIDE SEQUENCE [LARGE SCALE GENOMIC DNA]</scope>
    <source>
        <strain evidence="3 4">CGMCC 1.10331</strain>
    </source>
</reference>
<feature type="region of interest" description="Disordered" evidence="1">
    <location>
        <begin position="19"/>
        <end position="63"/>
    </location>
</feature>
<reference evidence="2 5" key="2">
    <citation type="journal article" date="2019" name="Nat. Commun.">
        <title>A new type of DNA phosphorothioation-based antiviral system in archaea.</title>
        <authorList>
            <person name="Xiong L."/>
            <person name="Liu S."/>
            <person name="Chen S."/>
            <person name="Xiao Y."/>
            <person name="Zhu B."/>
            <person name="Gao Y."/>
            <person name="Zhang Y."/>
            <person name="Chen B."/>
            <person name="Luo J."/>
            <person name="Deng Z."/>
            <person name="Chen X."/>
            <person name="Wang L."/>
            <person name="Chen S."/>
        </authorList>
    </citation>
    <scope>NUCLEOTIDE SEQUENCE [LARGE SCALE GENOMIC DNA]</scope>
    <source>
        <strain evidence="2 5">CGMCC 1.10331</strain>
    </source>
</reference>
<feature type="region of interest" description="Disordered" evidence="1">
    <location>
        <begin position="176"/>
        <end position="196"/>
    </location>
</feature>
<dbReference type="KEGG" id="hlm:DV707_07130"/>
<dbReference type="EMBL" id="CP031311">
    <property type="protein sequence ID" value="QCC47453.1"/>
    <property type="molecule type" value="Genomic_DNA"/>
</dbReference>
<keyword evidence="4" id="KW-1185">Reference proteome</keyword>
<dbReference type="GeneID" id="39857849"/>
<feature type="compositionally biased region" description="Basic and acidic residues" evidence="1">
    <location>
        <begin position="176"/>
        <end position="186"/>
    </location>
</feature>
<name>A0A1H5T0K7_9EURY</name>
<evidence type="ECO:0000313" key="4">
    <source>
        <dbReference type="Proteomes" id="UP000236740"/>
    </source>
</evidence>
<accession>A0A1H5T0K7</accession>